<feature type="transmembrane region" description="Helical" evidence="1">
    <location>
        <begin position="12"/>
        <end position="33"/>
    </location>
</feature>
<keyword evidence="1" id="KW-0812">Transmembrane</keyword>
<gene>
    <name evidence="2" type="ORF">YBY_30140</name>
</gene>
<accession>A0A455WEQ1</accession>
<evidence type="ECO:0000313" key="2">
    <source>
        <dbReference type="EMBL" id="BBJ05165.1"/>
    </source>
</evidence>
<reference evidence="2" key="1">
    <citation type="submission" date="2019-03" db="EMBL/GenBank/DDBJ databases">
        <title>Whole genome analysis of nitrate-reducing bacteria Marinobacter hydrocarbonoclasticus YB03.</title>
        <authorList>
            <person name="Azam A.H."/>
            <person name="Yuk S.R."/>
            <person name="Kamarisima K."/>
            <person name="Miyanaga K."/>
            <person name="Tanji Y."/>
        </authorList>
    </citation>
    <scope>NUCLEOTIDE SEQUENCE</scope>
    <source>
        <strain evidence="2">YB03</strain>
    </source>
</reference>
<name>A0A455WEQ1_MARNT</name>
<keyword evidence="1" id="KW-0472">Membrane</keyword>
<dbReference type="AlphaFoldDB" id="A0A455WEQ1"/>
<keyword evidence="1" id="KW-1133">Transmembrane helix</keyword>
<dbReference type="EMBL" id="AP019537">
    <property type="protein sequence ID" value="BBJ05165.1"/>
    <property type="molecule type" value="Genomic_DNA"/>
</dbReference>
<proteinExistence type="predicted"/>
<organism evidence="2">
    <name type="scientific">Marinobacter nauticus</name>
    <name type="common">Marinobacter hydrocarbonoclasticus</name>
    <name type="synonym">Marinobacter aquaeolei</name>
    <dbReference type="NCBI Taxonomy" id="2743"/>
    <lineage>
        <taxon>Bacteria</taxon>
        <taxon>Pseudomonadati</taxon>
        <taxon>Pseudomonadota</taxon>
        <taxon>Gammaproteobacteria</taxon>
        <taxon>Pseudomonadales</taxon>
        <taxon>Marinobacteraceae</taxon>
        <taxon>Marinobacter</taxon>
    </lineage>
</organism>
<protein>
    <submittedName>
        <fullName evidence="2">Membrane protein</fullName>
    </submittedName>
</protein>
<evidence type="ECO:0000256" key="1">
    <source>
        <dbReference type="SAM" id="Phobius"/>
    </source>
</evidence>
<sequence length="113" mass="13082">MMEVSLDWKAVAVFVTLLGAWSGFLIMVIRALLARVTKDLDLRLDRMVAAQEKDTDEWRRVERELMELRADLPVHYVRREDYIRGQSVIEAKLDSLALKLENVQLKTGVTHES</sequence>